<evidence type="ECO:0000313" key="3">
    <source>
        <dbReference type="EMBL" id="PZQ22654.1"/>
    </source>
</evidence>
<comment type="caution">
    <text evidence="3">The sequence shown here is derived from an EMBL/GenBank/DDBJ whole genome shotgun (WGS) entry which is preliminary data.</text>
</comment>
<dbReference type="SUPFAM" id="SSF50129">
    <property type="entry name" value="GroES-like"/>
    <property type="match status" value="1"/>
</dbReference>
<dbReference type="Pfam" id="PF16884">
    <property type="entry name" value="ADH_N_2"/>
    <property type="match status" value="1"/>
</dbReference>
<dbReference type="Pfam" id="PF00107">
    <property type="entry name" value="ADH_zinc_N"/>
    <property type="match status" value="1"/>
</dbReference>
<sequence>MTVNRRLLLARRPDGVPVDDDFAIDEDTVPDVAPGQLLVRNILVSLDPAMRGWLDDRPSYQPPVALGDPVRAATVGRVVASAHPDFAVGSWVSGLNAIADYSLVDGSAAFVRKLAPHRPLSHHLSVLGGPGLTAYFGLFEIGRPIAGETIVVSAAAGAVGSLVGQFARLAGCRTIGIAGGPEKCGRMLHRYGYDAAIDYRGKSQDELAAEIGRAAPGGVDMIFENVGGVLLDASLQHINRHARIALCGLVSDYNHMDDPHGARAIWQLIVKCATMQGFLLSGFLDRAGEAHRQIGQWLDDGLLHVDEHIEHGMENAVPAFRRLFDGTNRGKMILQLCDEEEMAR</sequence>
<keyword evidence="1" id="KW-0560">Oxidoreductase</keyword>
<gene>
    <name evidence="3" type="ORF">DI569_07975</name>
</gene>
<dbReference type="InterPro" id="IPR036291">
    <property type="entry name" value="NAD(P)-bd_dom_sf"/>
</dbReference>
<dbReference type="SMART" id="SM00829">
    <property type="entry name" value="PKS_ER"/>
    <property type="match status" value="1"/>
</dbReference>
<protein>
    <submittedName>
        <fullName evidence="3">NADP-dependent oxidoreductase</fullName>
    </submittedName>
</protein>
<dbReference type="InterPro" id="IPR013149">
    <property type="entry name" value="ADH-like_C"/>
</dbReference>
<organism evidence="3 4">
    <name type="scientific">Sphingopyxis macrogoltabida</name>
    <name type="common">Sphingomonas macrogoltabidus</name>
    <dbReference type="NCBI Taxonomy" id="33050"/>
    <lineage>
        <taxon>Bacteria</taxon>
        <taxon>Pseudomonadati</taxon>
        <taxon>Pseudomonadota</taxon>
        <taxon>Alphaproteobacteria</taxon>
        <taxon>Sphingomonadales</taxon>
        <taxon>Sphingomonadaceae</taxon>
        <taxon>Sphingopyxis</taxon>
    </lineage>
</organism>
<dbReference type="GO" id="GO:0016628">
    <property type="term" value="F:oxidoreductase activity, acting on the CH-CH group of donors, NAD or NADP as acceptor"/>
    <property type="evidence" value="ECO:0007669"/>
    <property type="project" value="InterPro"/>
</dbReference>
<accession>A0A2W5L2U0</accession>
<dbReference type="Gene3D" id="3.90.180.10">
    <property type="entry name" value="Medium-chain alcohol dehydrogenases, catalytic domain"/>
    <property type="match status" value="1"/>
</dbReference>
<evidence type="ECO:0000256" key="1">
    <source>
        <dbReference type="ARBA" id="ARBA00023002"/>
    </source>
</evidence>
<dbReference type="EMBL" id="QFPJ01000013">
    <property type="protein sequence ID" value="PZQ22654.1"/>
    <property type="molecule type" value="Genomic_DNA"/>
</dbReference>
<dbReference type="PANTHER" id="PTHR43205">
    <property type="entry name" value="PROSTAGLANDIN REDUCTASE"/>
    <property type="match status" value="1"/>
</dbReference>
<dbReference type="Gene3D" id="3.40.50.720">
    <property type="entry name" value="NAD(P)-binding Rossmann-like Domain"/>
    <property type="match status" value="1"/>
</dbReference>
<dbReference type="FunFam" id="3.40.50.720:FF:000121">
    <property type="entry name" value="Prostaglandin reductase 2"/>
    <property type="match status" value="1"/>
</dbReference>
<reference evidence="3 4" key="1">
    <citation type="submission" date="2017-08" db="EMBL/GenBank/DDBJ databases">
        <title>Infants hospitalized years apart are colonized by the same room-sourced microbial strains.</title>
        <authorList>
            <person name="Brooks B."/>
            <person name="Olm M.R."/>
            <person name="Firek B.A."/>
            <person name="Baker R."/>
            <person name="Thomas B.C."/>
            <person name="Morowitz M.J."/>
            <person name="Banfield J.F."/>
        </authorList>
    </citation>
    <scope>NUCLEOTIDE SEQUENCE [LARGE SCALE GENOMIC DNA]</scope>
    <source>
        <strain evidence="3">S2_005_003_R2_47</strain>
    </source>
</reference>
<name>A0A2W5L2U0_SPHMC</name>
<dbReference type="InterPro" id="IPR041694">
    <property type="entry name" value="ADH_N_2"/>
</dbReference>
<dbReference type="AlphaFoldDB" id="A0A2W5L2U0"/>
<dbReference type="Proteomes" id="UP000248597">
    <property type="component" value="Unassembled WGS sequence"/>
</dbReference>
<feature type="domain" description="Enoyl reductase (ER)" evidence="2">
    <location>
        <begin position="17"/>
        <end position="334"/>
    </location>
</feature>
<dbReference type="PANTHER" id="PTHR43205:SF7">
    <property type="entry name" value="PROSTAGLANDIN REDUCTASE 1"/>
    <property type="match status" value="1"/>
</dbReference>
<dbReference type="InterPro" id="IPR020843">
    <property type="entry name" value="ER"/>
</dbReference>
<dbReference type="InterPro" id="IPR045010">
    <property type="entry name" value="MDR_fam"/>
</dbReference>
<proteinExistence type="predicted"/>
<evidence type="ECO:0000313" key="4">
    <source>
        <dbReference type="Proteomes" id="UP000248597"/>
    </source>
</evidence>
<dbReference type="SUPFAM" id="SSF51735">
    <property type="entry name" value="NAD(P)-binding Rossmann-fold domains"/>
    <property type="match status" value="1"/>
</dbReference>
<evidence type="ECO:0000259" key="2">
    <source>
        <dbReference type="SMART" id="SM00829"/>
    </source>
</evidence>
<dbReference type="CDD" id="cd05288">
    <property type="entry name" value="PGDH"/>
    <property type="match status" value="1"/>
</dbReference>
<dbReference type="InterPro" id="IPR011032">
    <property type="entry name" value="GroES-like_sf"/>
</dbReference>